<reference evidence="1 3" key="1">
    <citation type="submission" date="2019-01" db="EMBL/GenBank/DDBJ databases">
        <title>PMF-metabolizing Aryl O-demethylase.</title>
        <authorList>
            <person name="Kim M."/>
        </authorList>
    </citation>
    <scope>NUCLEOTIDE SEQUENCE [LARGE SCALE GENOMIC DNA]</scope>
    <source>
        <strain evidence="1 3">PMF1</strain>
    </source>
</reference>
<dbReference type="SUPFAM" id="SSF55186">
    <property type="entry name" value="ThrRS/AlaRS common domain"/>
    <property type="match status" value="1"/>
</dbReference>
<gene>
    <name evidence="2" type="ORF">E5259_09775</name>
    <name evidence="1" type="ORF">PMF13cell1_04579</name>
</gene>
<sequence length="312" mass="35704">MIYNNVRHECNLYNFFFAPRGNRRMMELGRKISQMYLNPFDRIIGIIGAKDSGKSMMIKGMFPGIQVVDGDDEYDITNMPLLNAEDVGFYTPRTFHVDARAARKYVDLETIAEAVIRVTSQHKRVIVEHFEILYPVLKRNADLMIGIGEEVIVTRPSLFGPLPQNIADIVFKSLIYRKMAHSAEDLFGYVVRDIERPSYVRADIRHGFMLDYSEKPVNFDLVEIEKKMKELIAQDLPITYHDEEHVKIGDDIISCTGPLMHVSSTGKIAGFSLVKEFFYDSKFGYYIVAGTVGHKEEEDSDKLNTIDIQAEV</sequence>
<evidence type="ECO:0000313" key="1">
    <source>
        <dbReference type="EMBL" id="QBE99009.1"/>
    </source>
</evidence>
<reference evidence="2 4" key="2">
    <citation type="submission" date="2019-04" db="EMBL/GenBank/DDBJ databases">
        <authorList>
            <person name="Schori C."/>
            <person name="Ahrens C."/>
        </authorList>
    </citation>
    <scope>NUCLEOTIDE SEQUENCE [LARGE SCALE GENOMIC DNA]</scope>
    <source>
        <strain evidence="2 4">DSM 2950</strain>
    </source>
</reference>
<evidence type="ECO:0000313" key="4">
    <source>
        <dbReference type="Proteomes" id="UP000515789"/>
    </source>
</evidence>
<dbReference type="Proteomes" id="UP000515789">
    <property type="component" value="Chromosome"/>
</dbReference>
<keyword evidence="2" id="KW-0436">Ligase</keyword>
<dbReference type="KEGG" id="bpro:PMF13cell1_04579"/>
<dbReference type="RefSeq" id="WP_018596398.1">
    <property type="nucleotide sequence ID" value="NZ_AP031416.1"/>
</dbReference>
<evidence type="ECO:0000313" key="3">
    <source>
        <dbReference type="Proteomes" id="UP000289794"/>
    </source>
</evidence>
<organism evidence="1 3">
    <name type="scientific">Blautia producta</name>
    <dbReference type="NCBI Taxonomy" id="33035"/>
    <lineage>
        <taxon>Bacteria</taxon>
        <taxon>Bacillati</taxon>
        <taxon>Bacillota</taxon>
        <taxon>Clostridia</taxon>
        <taxon>Lachnospirales</taxon>
        <taxon>Lachnospiraceae</taxon>
        <taxon>Blautia</taxon>
    </lineage>
</organism>
<dbReference type="AlphaFoldDB" id="A0A4P6M2U8"/>
<dbReference type="EMBL" id="CP039126">
    <property type="protein sequence ID" value="QMW77862.1"/>
    <property type="molecule type" value="Genomic_DNA"/>
</dbReference>
<dbReference type="GO" id="GO:0000166">
    <property type="term" value="F:nucleotide binding"/>
    <property type="evidence" value="ECO:0007669"/>
    <property type="project" value="InterPro"/>
</dbReference>
<accession>A0A4P6M2U8</accession>
<dbReference type="Gene3D" id="3.30.980.10">
    <property type="entry name" value="Threonyl-trna Synthetase, Chain A, domain 2"/>
    <property type="match status" value="1"/>
</dbReference>
<dbReference type="GO" id="GO:0004812">
    <property type="term" value="F:aminoacyl-tRNA ligase activity"/>
    <property type="evidence" value="ECO:0007669"/>
    <property type="project" value="UniProtKB-KW"/>
</dbReference>
<keyword evidence="2" id="KW-0030">Aminoacyl-tRNA synthetase</keyword>
<dbReference type="GeneID" id="75055937"/>
<dbReference type="EMBL" id="CP035945">
    <property type="protein sequence ID" value="QBE99009.1"/>
    <property type="molecule type" value="Genomic_DNA"/>
</dbReference>
<name>A0A4P6M2U8_9FIRM</name>
<evidence type="ECO:0000313" key="2">
    <source>
        <dbReference type="EMBL" id="QMW77862.1"/>
    </source>
</evidence>
<proteinExistence type="predicted"/>
<dbReference type="Proteomes" id="UP000289794">
    <property type="component" value="Chromosome"/>
</dbReference>
<dbReference type="InterPro" id="IPR018163">
    <property type="entry name" value="Thr/Ala-tRNA-synth_IIc_edit"/>
</dbReference>
<protein>
    <submittedName>
        <fullName evidence="2">Alanine-tRNA synthetase second additional domain-containing protein</fullName>
    </submittedName>
</protein>